<dbReference type="AlphaFoldDB" id="A0A931F792"/>
<evidence type="ECO:0000313" key="2">
    <source>
        <dbReference type="EMBL" id="MBF8194138.1"/>
    </source>
</evidence>
<name>A0A931F792_9ACTN</name>
<dbReference type="InterPro" id="IPR036890">
    <property type="entry name" value="HATPase_C_sf"/>
</dbReference>
<dbReference type="Gene3D" id="3.30.565.10">
    <property type="entry name" value="Histidine kinase-like ATPase, C-terminal domain"/>
    <property type="match status" value="1"/>
</dbReference>
<comment type="caution">
    <text evidence="2">The sequence shown here is derived from an EMBL/GenBank/DDBJ whole genome shotgun (WGS) entry which is preliminary data.</text>
</comment>
<evidence type="ECO:0000256" key="1">
    <source>
        <dbReference type="SAM" id="MobiDB-lite"/>
    </source>
</evidence>
<gene>
    <name evidence="2" type="ORF">ITP53_52410</name>
</gene>
<accession>A0A931F792</accession>
<reference evidence="2" key="1">
    <citation type="submission" date="2020-11" db="EMBL/GenBank/DDBJ databases">
        <title>Whole-genome analyses of Nonomuraea sp. K274.</title>
        <authorList>
            <person name="Veyisoglu A."/>
        </authorList>
    </citation>
    <scope>NUCLEOTIDE SEQUENCE</scope>
    <source>
        <strain evidence="2">K274</strain>
    </source>
</reference>
<keyword evidence="3" id="KW-1185">Reference proteome</keyword>
<evidence type="ECO:0000313" key="3">
    <source>
        <dbReference type="Proteomes" id="UP000605361"/>
    </source>
</evidence>
<protein>
    <recommendedName>
        <fullName evidence="4">ATP-binding protein</fullName>
    </recommendedName>
</protein>
<sequence length="161" mass="17657">MRTICQQERPRRAVPLYPSRNALLAMGDALALRIGWTRRDRAVSWSLSAHPSAVPSARRLTAARLTAWGLHEQVEAAELLVADLIAAALRHATATIRLALRVEDGLLRGEIENTGPAEHGQPSRNTGPPPDPDSPHLAHLACCWGVSDTVTWFELITSERH</sequence>
<organism evidence="2 3">
    <name type="scientific">Nonomuraea cypriaca</name>
    <dbReference type="NCBI Taxonomy" id="1187855"/>
    <lineage>
        <taxon>Bacteria</taxon>
        <taxon>Bacillati</taxon>
        <taxon>Actinomycetota</taxon>
        <taxon>Actinomycetes</taxon>
        <taxon>Streptosporangiales</taxon>
        <taxon>Streptosporangiaceae</taxon>
        <taxon>Nonomuraea</taxon>
    </lineage>
</organism>
<feature type="region of interest" description="Disordered" evidence="1">
    <location>
        <begin position="111"/>
        <end position="134"/>
    </location>
</feature>
<dbReference type="RefSeq" id="WP_195902973.1">
    <property type="nucleotide sequence ID" value="NZ_JADOGI010000362.1"/>
</dbReference>
<dbReference type="Proteomes" id="UP000605361">
    <property type="component" value="Unassembled WGS sequence"/>
</dbReference>
<dbReference type="InterPro" id="IPR050267">
    <property type="entry name" value="Anti-sigma-factor_SerPK"/>
</dbReference>
<dbReference type="PANTHER" id="PTHR35526">
    <property type="entry name" value="ANTI-SIGMA-F FACTOR RSBW-RELATED"/>
    <property type="match status" value="1"/>
</dbReference>
<evidence type="ECO:0008006" key="4">
    <source>
        <dbReference type="Google" id="ProtNLM"/>
    </source>
</evidence>
<dbReference type="PANTHER" id="PTHR35526:SF3">
    <property type="entry name" value="ANTI-SIGMA-F FACTOR RSBW"/>
    <property type="match status" value="1"/>
</dbReference>
<proteinExistence type="predicted"/>
<dbReference type="EMBL" id="JADOGI010000362">
    <property type="protein sequence ID" value="MBF8194138.1"/>
    <property type="molecule type" value="Genomic_DNA"/>
</dbReference>